<sequence length="153" mass="16434">MVRIIIDLEFINTAITNFTSVAETAIAATITTTTTTKTNNNNNNNNNNEAATTKTTITTARTTTTATITTTKKNYNSNNYNSNNSNNNNSNINSNNVKNNNNNDAMTTTCQRHPALSLQGGSTRGNRTYDFQVKSESSTSVPPSQASGQTTAP</sequence>
<evidence type="ECO:0000313" key="3">
    <source>
        <dbReference type="Proteomes" id="UP000735302"/>
    </source>
</evidence>
<keyword evidence="3" id="KW-1185">Reference proteome</keyword>
<protein>
    <submittedName>
        <fullName evidence="2">Uncharacterized protein</fullName>
    </submittedName>
</protein>
<name>A0AAV3YR37_9GAST</name>
<evidence type="ECO:0000313" key="2">
    <source>
        <dbReference type="EMBL" id="GFN84807.1"/>
    </source>
</evidence>
<reference evidence="2 3" key="1">
    <citation type="journal article" date="2021" name="Elife">
        <title>Chloroplast acquisition without the gene transfer in kleptoplastic sea slugs, Plakobranchus ocellatus.</title>
        <authorList>
            <person name="Maeda T."/>
            <person name="Takahashi S."/>
            <person name="Yoshida T."/>
            <person name="Shimamura S."/>
            <person name="Takaki Y."/>
            <person name="Nagai Y."/>
            <person name="Toyoda A."/>
            <person name="Suzuki Y."/>
            <person name="Arimoto A."/>
            <person name="Ishii H."/>
            <person name="Satoh N."/>
            <person name="Nishiyama T."/>
            <person name="Hasebe M."/>
            <person name="Maruyama T."/>
            <person name="Minagawa J."/>
            <person name="Obokata J."/>
            <person name="Shigenobu S."/>
        </authorList>
    </citation>
    <scope>NUCLEOTIDE SEQUENCE [LARGE SCALE GENOMIC DNA]</scope>
</reference>
<evidence type="ECO:0000256" key="1">
    <source>
        <dbReference type="SAM" id="MobiDB-lite"/>
    </source>
</evidence>
<feature type="compositionally biased region" description="Polar residues" evidence="1">
    <location>
        <begin position="134"/>
        <end position="153"/>
    </location>
</feature>
<organism evidence="2 3">
    <name type="scientific">Plakobranchus ocellatus</name>
    <dbReference type="NCBI Taxonomy" id="259542"/>
    <lineage>
        <taxon>Eukaryota</taxon>
        <taxon>Metazoa</taxon>
        <taxon>Spiralia</taxon>
        <taxon>Lophotrochozoa</taxon>
        <taxon>Mollusca</taxon>
        <taxon>Gastropoda</taxon>
        <taxon>Heterobranchia</taxon>
        <taxon>Euthyneura</taxon>
        <taxon>Panpulmonata</taxon>
        <taxon>Sacoglossa</taxon>
        <taxon>Placobranchoidea</taxon>
        <taxon>Plakobranchidae</taxon>
        <taxon>Plakobranchus</taxon>
    </lineage>
</organism>
<dbReference type="EMBL" id="BLXT01001347">
    <property type="protein sequence ID" value="GFN84807.1"/>
    <property type="molecule type" value="Genomic_DNA"/>
</dbReference>
<feature type="compositionally biased region" description="Low complexity" evidence="1">
    <location>
        <begin position="36"/>
        <end position="103"/>
    </location>
</feature>
<comment type="caution">
    <text evidence="2">The sequence shown here is derived from an EMBL/GenBank/DDBJ whole genome shotgun (WGS) entry which is preliminary data.</text>
</comment>
<dbReference type="AlphaFoldDB" id="A0AAV3YR37"/>
<accession>A0AAV3YR37</accession>
<gene>
    <name evidence="2" type="ORF">PoB_001131300</name>
</gene>
<proteinExistence type="predicted"/>
<dbReference type="Proteomes" id="UP000735302">
    <property type="component" value="Unassembled WGS sequence"/>
</dbReference>
<feature type="region of interest" description="Disordered" evidence="1">
    <location>
        <begin position="36"/>
        <end position="153"/>
    </location>
</feature>